<dbReference type="SUPFAM" id="SSF74650">
    <property type="entry name" value="Galactose mutarotase-like"/>
    <property type="match status" value="1"/>
</dbReference>
<evidence type="ECO:0000256" key="5">
    <source>
        <dbReference type="ARBA" id="ARBA00014165"/>
    </source>
</evidence>
<evidence type="ECO:0000256" key="9">
    <source>
        <dbReference type="SAM" id="SignalP"/>
    </source>
</evidence>
<dbReference type="InterPro" id="IPR047215">
    <property type="entry name" value="Galactose_mutarotase-like"/>
</dbReference>
<organism evidence="10 11">
    <name type="scientific">Undibacterium hunanense</name>
    <dbReference type="NCBI Taxonomy" id="2762292"/>
    <lineage>
        <taxon>Bacteria</taxon>
        <taxon>Pseudomonadati</taxon>
        <taxon>Pseudomonadota</taxon>
        <taxon>Betaproteobacteria</taxon>
        <taxon>Burkholderiales</taxon>
        <taxon>Oxalobacteraceae</taxon>
        <taxon>Undibacterium</taxon>
    </lineage>
</organism>
<evidence type="ECO:0000256" key="2">
    <source>
        <dbReference type="ARBA" id="ARBA00005028"/>
    </source>
</evidence>
<dbReference type="RefSeq" id="WP_186947155.1">
    <property type="nucleotide sequence ID" value="NZ_JACOGF010000004.1"/>
</dbReference>
<dbReference type="InterPro" id="IPR014718">
    <property type="entry name" value="GH-type_carb-bd"/>
</dbReference>
<evidence type="ECO:0000256" key="3">
    <source>
        <dbReference type="ARBA" id="ARBA00006206"/>
    </source>
</evidence>
<sequence>MLCRLLLCLPLLLASLVSMVSAVYAKDDVGAANTIIETWGQTRQGEKVGRVSLRNDLGMTVSYIDYGATLTAISVPGRHGQFANVVLSLPSLQAYETSKRKFAAVIGRYAGRIGNASFPLEGRQVMLPKNARGIALHGDPDGYDKRVWTRQDFADDDTVGSVYSLLSPDGDQGFPGMVRVEVRYSLYRRRNEFSIQYRASTTTATVINLTNHAYFNLAGAGSKGMSQHVFRINADRYLLTDDKRVPTGVIASVEGTALDFRVAASLSGRLSAMPVLPGGVPPGIDHSLLFTDWSKNALTQVAQITEAGSGRCMQVWTTEPSVQFNTGNGFDGTETGSEGRAYEAYDGFAFETQHLPDSPNHPDFPSVVLLPGQVFLSTTHFKFSDCK</sequence>
<dbReference type="Pfam" id="PF01263">
    <property type="entry name" value="Aldose_epim"/>
    <property type="match status" value="1"/>
</dbReference>
<feature type="chain" id="PRO_5045603490" description="Aldose 1-epimerase" evidence="9">
    <location>
        <begin position="26"/>
        <end position="387"/>
    </location>
</feature>
<evidence type="ECO:0000256" key="8">
    <source>
        <dbReference type="PIRNR" id="PIRNR005096"/>
    </source>
</evidence>
<dbReference type="InterPro" id="IPR015443">
    <property type="entry name" value="Aldose_1-epimerase"/>
</dbReference>
<dbReference type="Gene3D" id="2.70.98.10">
    <property type="match status" value="1"/>
</dbReference>
<dbReference type="PROSITE" id="PS00545">
    <property type="entry name" value="ALDOSE_1_EPIMERASE"/>
    <property type="match status" value="1"/>
</dbReference>
<dbReference type="PANTHER" id="PTHR10091:SF49">
    <property type="entry name" value="ALDOSE 1-EPIMERASE"/>
    <property type="match status" value="1"/>
</dbReference>
<accession>A0ABR6ZQ08</accession>
<name>A0ABR6ZQ08_9BURK</name>
<comment type="catalytic activity">
    <reaction evidence="1 8">
        <text>alpha-D-glucose = beta-D-glucose</text>
        <dbReference type="Rhea" id="RHEA:10264"/>
        <dbReference type="ChEBI" id="CHEBI:15903"/>
        <dbReference type="ChEBI" id="CHEBI:17925"/>
        <dbReference type="EC" id="5.1.3.3"/>
    </reaction>
</comment>
<keyword evidence="9" id="KW-0732">Signal</keyword>
<comment type="similarity">
    <text evidence="3 8">Belongs to the aldose epimerase family.</text>
</comment>
<dbReference type="PANTHER" id="PTHR10091">
    <property type="entry name" value="ALDOSE-1-EPIMERASE"/>
    <property type="match status" value="1"/>
</dbReference>
<dbReference type="EMBL" id="JACOGF010000004">
    <property type="protein sequence ID" value="MBC3917928.1"/>
    <property type="molecule type" value="Genomic_DNA"/>
</dbReference>
<keyword evidence="7 8" id="KW-0119">Carbohydrate metabolism</keyword>
<comment type="pathway">
    <text evidence="2 8">Carbohydrate metabolism; hexose metabolism.</text>
</comment>
<reference evidence="10 11" key="1">
    <citation type="submission" date="2020-08" db="EMBL/GenBank/DDBJ databases">
        <title>Novel species isolated from subtropical streams in China.</title>
        <authorList>
            <person name="Lu H."/>
        </authorList>
    </citation>
    <scope>NUCLEOTIDE SEQUENCE [LARGE SCALE GENOMIC DNA]</scope>
    <source>
        <strain evidence="10 11">CY18W</strain>
    </source>
</reference>
<gene>
    <name evidence="10" type="ORF">H8L32_10620</name>
</gene>
<keyword evidence="11" id="KW-1185">Reference proteome</keyword>
<dbReference type="InterPro" id="IPR018052">
    <property type="entry name" value="Ald1_epimerase_CS"/>
</dbReference>
<evidence type="ECO:0000313" key="10">
    <source>
        <dbReference type="EMBL" id="MBC3917928.1"/>
    </source>
</evidence>
<feature type="signal peptide" evidence="9">
    <location>
        <begin position="1"/>
        <end position="25"/>
    </location>
</feature>
<evidence type="ECO:0000256" key="6">
    <source>
        <dbReference type="ARBA" id="ARBA00023235"/>
    </source>
</evidence>
<evidence type="ECO:0000256" key="4">
    <source>
        <dbReference type="ARBA" id="ARBA00013185"/>
    </source>
</evidence>
<evidence type="ECO:0000256" key="7">
    <source>
        <dbReference type="ARBA" id="ARBA00023277"/>
    </source>
</evidence>
<proteinExistence type="inferred from homology"/>
<dbReference type="InterPro" id="IPR011013">
    <property type="entry name" value="Gal_mutarotase_sf_dom"/>
</dbReference>
<dbReference type="EC" id="5.1.3.3" evidence="4 8"/>
<dbReference type="Proteomes" id="UP000650424">
    <property type="component" value="Unassembled WGS sequence"/>
</dbReference>
<dbReference type="InterPro" id="IPR008183">
    <property type="entry name" value="Aldose_1/G6P_1-epimerase"/>
</dbReference>
<dbReference type="CDD" id="cd09019">
    <property type="entry name" value="galactose_mutarotase_like"/>
    <property type="match status" value="1"/>
</dbReference>
<keyword evidence="6 8" id="KW-0413">Isomerase</keyword>
<dbReference type="PIRSF" id="PIRSF005096">
    <property type="entry name" value="GALM"/>
    <property type="match status" value="1"/>
</dbReference>
<evidence type="ECO:0000256" key="1">
    <source>
        <dbReference type="ARBA" id="ARBA00001614"/>
    </source>
</evidence>
<dbReference type="NCBIfam" id="NF008277">
    <property type="entry name" value="PRK11055.1"/>
    <property type="match status" value="1"/>
</dbReference>
<comment type="caution">
    <text evidence="10">The sequence shown here is derived from an EMBL/GenBank/DDBJ whole genome shotgun (WGS) entry which is preliminary data.</text>
</comment>
<evidence type="ECO:0000313" key="11">
    <source>
        <dbReference type="Proteomes" id="UP000650424"/>
    </source>
</evidence>
<protein>
    <recommendedName>
        <fullName evidence="5 8">Aldose 1-epimerase</fullName>
        <ecNumber evidence="4 8">5.1.3.3</ecNumber>
    </recommendedName>
</protein>